<dbReference type="FunFam" id="3.30.479.30:FF:000004">
    <property type="entry name" value="Putative membrane protease family, stomatin"/>
    <property type="match status" value="1"/>
</dbReference>
<gene>
    <name evidence="5" type="ORF">Nst1_538</name>
</gene>
<evidence type="ECO:0000313" key="6">
    <source>
        <dbReference type="Proteomes" id="UP000053279"/>
    </source>
</evidence>
<dbReference type="PANTHER" id="PTHR10264">
    <property type="entry name" value="BAND 7 PROTEIN-RELATED"/>
    <property type="match status" value="1"/>
</dbReference>
<feature type="transmembrane region" description="Helical" evidence="3">
    <location>
        <begin position="55"/>
        <end position="78"/>
    </location>
</feature>
<dbReference type="InterPro" id="IPR001972">
    <property type="entry name" value="Stomatin_HflK_fam"/>
</dbReference>
<keyword evidence="3" id="KW-0472">Membrane</keyword>
<dbReference type="PANTHER" id="PTHR10264:SF19">
    <property type="entry name" value="AT06885P-RELATED"/>
    <property type="match status" value="1"/>
</dbReference>
<dbReference type="Gene3D" id="6.10.250.2090">
    <property type="match status" value="1"/>
</dbReference>
<dbReference type="GO" id="GO:0098552">
    <property type="term" value="C:side of membrane"/>
    <property type="evidence" value="ECO:0007669"/>
    <property type="project" value="UniProtKB-ARBA"/>
</dbReference>
<feature type="domain" description="Band 7" evidence="4">
    <location>
        <begin position="44"/>
        <end position="201"/>
    </location>
</feature>
<dbReference type="GO" id="GO:0005886">
    <property type="term" value="C:plasma membrane"/>
    <property type="evidence" value="ECO:0007669"/>
    <property type="project" value="InterPro"/>
</dbReference>
<comment type="caution">
    <text evidence="5">The sequence shown here is derived from an EMBL/GenBank/DDBJ whole genome shotgun (WGS) entry which is preliminary data.</text>
</comment>
<dbReference type="AlphaFoldDB" id="R1E3P8"/>
<dbReference type="PRINTS" id="PR00721">
    <property type="entry name" value="STOMATIN"/>
</dbReference>
<dbReference type="Pfam" id="PF01145">
    <property type="entry name" value="Band_7"/>
    <property type="match status" value="1"/>
</dbReference>
<evidence type="ECO:0000313" key="5">
    <source>
        <dbReference type="EMBL" id="EOD42278.1"/>
    </source>
</evidence>
<evidence type="ECO:0000256" key="2">
    <source>
        <dbReference type="ARBA" id="ARBA00008164"/>
    </source>
</evidence>
<name>R1E3P8_NANST</name>
<protein>
    <submittedName>
        <fullName evidence="5">SPFH domain, Band 7 family protein</fullName>
    </submittedName>
</protein>
<evidence type="ECO:0000259" key="4">
    <source>
        <dbReference type="SMART" id="SM00244"/>
    </source>
</evidence>
<evidence type="ECO:0000256" key="1">
    <source>
        <dbReference type="ARBA" id="ARBA00004167"/>
    </source>
</evidence>
<comment type="subcellular location">
    <subcellularLocation>
        <location evidence="1">Membrane</location>
        <topology evidence="1">Single-pass membrane protein</topology>
    </subcellularLocation>
</comment>
<proteinExistence type="inferred from homology"/>
<dbReference type="InterPro" id="IPR001107">
    <property type="entry name" value="Band_7"/>
</dbReference>
<accession>R1E3P8</accession>
<organism evidence="5 6">
    <name type="scientific">Nanobsidianus stetteri</name>
    <dbReference type="NCBI Taxonomy" id="1294122"/>
    <lineage>
        <taxon>Archaea</taxon>
        <taxon>Nanobdellota</taxon>
        <taxon>Candidatus Nanoarchaeia</taxon>
        <taxon>Nanoarchaeales</taxon>
        <taxon>Nanopusillaceae</taxon>
        <taxon>Candidatus Nanobsidianus</taxon>
    </lineage>
</organism>
<evidence type="ECO:0000256" key="3">
    <source>
        <dbReference type="SAM" id="Phobius"/>
    </source>
</evidence>
<keyword evidence="3" id="KW-0812">Transmembrane</keyword>
<comment type="similarity">
    <text evidence="2">Belongs to the band 7/mec-2 family.</text>
</comment>
<dbReference type="Proteomes" id="UP000053279">
    <property type="component" value="Unassembled WGS sequence"/>
</dbReference>
<dbReference type="InterPro" id="IPR043202">
    <property type="entry name" value="Band-7_stomatin-like"/>
</dbReference>
<dbReference type="Gene3D" id="3.30.479.30">
    <property type="entry name" value="Band 7 domain"/>
    <property type="match status" value="1"/>
</dbReference>
<dbReference type="InterPro" id="IPR036013">
    <property type="entry name" value="Band_7/SPFH_dom_sf"/>
</dbReference>
<keyword evidence="3" id="KW-1133">Transmembrane helix</keyword>
<sequence length="281" mass="32233">MEEYSNMRQWTIFFILLLISVSLMKFLGIVGIIFGIFLLIYTLSGIRIIYNYEKAVIFTLGYYSGVLSGGLIYILPGFQKLIKVDMRIINYDLPEQVLLTADNVNITVRSTVFYRIVDPGKVIMNIRDLNRAILNYAQTNLRDIFGKYNLNDILQKKEEIGNELRDIIQKEIGEWGVDIIAIKIQDLIVPQEILSALTQKAIAERQRDAEILRAQGLAQAKVIESQGELQAAENFRRAAEILSESDYGIVLRFLDILRNSQNEKIIVIPPEIFDLFKKHSK</sequence>
<dbReference type="SUPFAM" id="SSF117892">
    <property type="entry name" value="Band 7/SPFH domain"/>
    <property type="match status" value="1"/>
</dbReference>
<dbReference type="SMART" id="SM00244">
    <property type="entry name" value="PHB"/>
    <property type="match status" value="1"/>
</dbReference>
<keyword evidence="6" id="KW-1185">Reference proteome</keyword>
<feature type="transmembrane region" description="Helical" evidence="3">
    <location>
        <begin position="12"/>
        <end position="43"/>
    </location>
</feature>
<reference evidence="5 6" key="1">
    <citation type="submission" date="2013-02" db="EMBL/GenBank/DDBJ databases">
        <title>Insights into archaeal evolution and symbiosis from the genomes of a Nanoarchaeon and its crenarchaeal host from Yellowstone National Park.</title>
        <authorList>
            <person name="Podar M."/>
            <person name="Makarova K.S."/>
            <person name="Graham D.E."/>
            <person name="Wolf Y.I."/>
            <person name="Koonin E.V."/>
            <person name="Reysenbach A.-L."/>
        </authorList>
    </citation>
    <scope>NUCLEOTIDE SEQUENCE [LARGE SCALE GENOMIC DNA]</scope>
</reference>
<dbReference type="EMBL" id="APJZ01000005">
    <property type="protein sequence ID" value="EOD42278.1"/>
    <property type="molecule type" value="Genomic_DNA"/>
</dbReference>